<dbReference type="EMBL" id="REGN01004490">
    <property type="protein sequence ID" value="RNA17246.1"/>
    <property type="molecule type" value="Genomic_DNA"/>
</dbReference>
<keyword evidence="2" id="KW-1185">Reference proteome</keyword>
<dbReference type="AlphaFoldDB" id="A0A3M7R0Y7"/>
<comment type="caution">
    <text evidence="1">The sequence shown here is derived from an EMBL/GenBank/DDBJ whole genome shotgun (WGS) entry which is preliminary data.</text>
</comment>
<organism evidence="1 2">
    <name type="scientific">Brachionus plicatilis</name>
    <name type="common">Marine rotifer</name>
    <name type="synonym">Brachionus muelleri</name>
    <dbReference type="NCBI Taxonomy" id="10195"/>
    <lineage>
        <taxon>Eukaryota</taxon>
        <taxon>Metazoa</taxon>
        <taxon>Spiralia</taxon>
        <taxon>Gnathifera</taxon>
        <taxon>Rotifera</taxon>
        <taxon>Eurotatoria</taxon>
        <taxon>Monogononta</taxon>
        <taxon>Pseudotrocha</taxon>
        <taxon>Ploima</taxon>
        <taxon>Brachionidae</taxon>
        <taxon>Brachionus</taxon>
    </lineage>
</organism>
<proteinExistence type="predicted"/>
<accession>A0A3M7R0Y7</accession>
<protein>
    <submittedName>
        <fullName evidence="1">Uncharacterized protein</fullName>
    </submittedName>
</protein>
<sequence length="111" mass="13218">MVKFKPKSYSLGKWDIVFLEKEDIFSKIFCRFEYYQNYESKKTMHFKILALKLQYKKLKIDSSHLKRIWVQACIIIFCRDLSLFFIKIIAQNNTDLTSGFLKSTCQIGTVL</sequence>
<dbReference type="Proteomes" id="UP000276133">
    <property type="component" value="Unassembled WGS sequence"/>
</dbReference>
<evidence type="ECO:0000313" key="1">
    <source>
        <dbReference type="EMBL" id="RNA17246.1"/>
    </source>
</evidence>
<gene>
    <name evidence="1" type="ORF">BpHYR1_029611</name>
</gene>
<evidence type="ECO:0000313" key="2">
    <source>
        <dbReference type="Proteomes" id="UP000276133"/>
    </source>
</evidence>
<reference evidence="1 2" key="1">
    <citation type="journal article" date="2018" name="Sci. Rep.">
        <title>Genomic signatures of local adaptation to the degree of environmental predictability in rotifers.</title>
        <authorList>
            <person name="Franch-Gras L."/>
            <person name="Hahn C."/>
            <person name="Garcia-Roger E.M."/>
            <person name="Carmona M.J."/>
            <person name="Serra M."/>
            <person name="Gomez A."/>
        </authorList>
    </citation>
    <scope>NUCLEOTIDE SEQUENCE [LARGE SCALE GENOMIC DNA]</scope>
    <source>
        <strain evidence="1">HYR1</strain>
    </source>
</reference>
<name>A0A3M7R0Y7_BRAPC</name>